<keyword evidence="2" id="KW-1185">Reference proteome</keyword>
<protein>
    <submittedName>
        <fullName evidence="1">Uncharacterized protein</fullName>
    </submittedName>
</protein>
<comment type="caution">
    <text evidence="1">The sequence shown here is derived from an EMBL/GenBank/DDBJ whole genome shotgun (WGS) entry which is preliminary data.</text>
</comment>
<evidence type="ECO:0000313" key="2">
    <source>
        <dbReference type="Proteomes" id="UP001164929"/>
    </source>
</evidence>
<dbReference type="AlphaFoldDB" id="A0AAD6M1M0"/>
<organism evidence="1 2">
    <name type="scientific">Populus alba x Populus x berolinensis</name>
    <dbReference type="NCBI Taxonomy" id="444605"/>
    <lineage>
        <taxon>Eukaryota</taxon>
        <taxon>Viridiplantae</taxon>
        <taxon>Streptophyta</taxon>
        <taxon>Embryophyta</taxon>
        <taxon>Tracheophyta</taxon>
        <taxon>Spermatophyta</taxon>
        <taxon>Magnoliopsida</taxon>
        <taxon>eudicotyledons</taxon>
        <taxon>Gunneridae</taxon>
        <taxon>Pentapetalae</taxon>
        <taxon>rosids</taxon>
        <taxon>fabids</taxon>
        <taxon>Malpighiales</taxon>
        <taxon>Salicaceae</taxon>
        <taxon>Saliceae</taxon>
        <taxon>Populus</taxon>
    </lineage>
</organism>
<dbReference type="EMBL" id="JAQIZT010000012">
    <property type="protein sequence ID" value="KAJ6977269.1"/>
    <property type="molecule type" value="Genomic_DNA"/>
</dbReference>
<accession>A0AAD6M1M0</accession>
<dbReference type="Proteomes" id="UP001164929">
    <property type="component" value="Chromosome 12"/>
</dbReference>
<sequence length="74" mass="8669">MYRHLLVLITTGRKQLLVPHKKRLLLYFDQEAGSLKAARPLQQPQRTQGLPESCRKGLHSMEIVSRQQQSLQRY</sequence>
<gene>
    <name evidence="1" type="ORF">NC653_029242</name>
</gene>
<reference evidence="1" key="1">
    <citation type="journal article" date="2023" name="Mol. Ecol. Resour.">
        <title>Chromosome-level genome assembly of a triploid poplar Populus alba 'Berolinensis'.</title>
        <authorList>
            <person name="Chen S."/>
            <person name="Yu Y."/>
            <person name="Wang X."/>
            <person name="Wang S."/>
            <person name="Zhang T."/>
            <person name="Zhou Y."/>
            <person name="He R."/>
            <person name="Meng N."/>
            <person name="Wang Y."/>
            <person name="Liu W."/>
            <person name="Liu Z."/>
            <person name="Liu J."/>
            <person name="Guo Q."/>
            <person name="Huang H."/>
            <person name="Sederoff R.R."/>
            <person name="Wang G."/>
            <person name="Qu G."/>
            <person name="Chen S."/>
        </authorList>
    </citation>
    <scope>NUCLEOTIDE SEQUENCE</scope>
    <source>
        <strain evidence="1">SC-2020</strain>
    </source>
</reference>
<name>A0AAD6M1M0_9ROSI</name>
<proteinExistence type="predicted"/>
<evidence type="ECO:0000313" key="1">
    <source>
        <dbReference type="EMBL" id="KAJ6977269.1"/>
    </source>
</evidence>